<reference evidence="5" key="1">
    <citation type="submission" date="2025-08" db="UniProtKB">
        <authorList>
            <consortium name="RefSeq"/>
        </authorList>
    </citation>
    <scope>IDENTIFICATION</scope>
    <source>
        <tissue evidence="5">Whole organism</tissue>
    </source>
</reference>
<keyword evidence="3" id="KW-0732">Signal</keyword>
<organism evidence="4 5">
    <name type="scientific">Hyalella azteca</name>
    <name type="common">Amphipod</name>
    <dbReference type="NCBI Taxonomy" id="294128"/>
    <lineage>
        <taxon>Eukaryota</taxon>
        <taxon>Metazoa</taxon>
        <taxon>Ecdysozoa</taxon>
        <taxon>Arthropoda</taxon>
        <taxon>Crustacea</taxon>
        <taxon>Multicrustacea</taxon>
        <taxon>Malacostraca</taxon>
        <taxon>Eumalacostraca</taxon>
        <taxon>Peracarida</taxon>
        <taxon>Amphipoda</taxon>
        <taxon>Senticaudata</taxon>
        <taxon>Talitrida</taxon>
        <taxon>Talitroidea</taxon>
        <taxon>Hyalellidae</taxon>
        <taxon>Hyalella</taxon>
    </lineage>
</organism>
<feature type="transmembrane region" description="Helical" evidence="2">
    <location>
        <begin position="703"/>
        <end position="722"/>
    </location>
</feature>
<keyword evidence="4" id="KW-1185">Reference proteome</keyword>
<feature type="signal peptide" evidence="3">
    <location>
        <begin position="1"/>
        <end position="17"/>
    </location>
</feature>
<evidence type="ECO:0000313" key="4">
    <source>
        <dbReference type="Proteomes" id="UP000694843"/>
    </source>
</evidence>
<dbReference type="GeneID" id="108681399"/>
<keyword evidence="2" id="KW-1133">Transmembrane helix</keyword>
<proteinExistence type="predicted"/>
<gene>
    <name evidence="5" type="primary">LOC108681399</name>
</gene>
<dbReference type="OrthoDB" id="6403723at2759"/>
<dbReference type="KEGG" id="hazt:108681399"/>
<protein>
    <submittedName>
        <fullName evidence="5">Signaling mucin MSB2-like</fullName>
    </submittedName>
</protein>
<evidence type="ECO:0000256" key="2">
    <source>
        <dbReference type="SAM" id="Phobius"/>
    </source>
</evidence>
<accession>A0A8B7PIU1</accession>
<dbReference type="Proteomes" id="UP000694843">
    <property type="component" value="Unplaced"/>
</dbReference>
<keyword evidence="2" id="KW-0812">Transmembrane</keyword>
<dbReference type="AlphaFoldDB" id="A0A8B7PIU1"/>
<feature type="region of interest" description="Disordered" evidence="1">
    <location>
        <begin position="590"/>
        <end position="685"/>
    </location>
</feature>
<name>A0A8B7PIU1_HYAAZ</name>
<sequence>MTGVIATAVLMISLKTASPSLQDVRSALQEPRILLPQERSLSPHDIAVLPDQSTQQAATQPQWNSHPRSATRIVPKYTKMEKSSYRGDNSRFLRWFYAPNLSREDLDPDSVGTGHVDETVQKLRERFKGANKERQSSTHEDLKTEIHQAHTENPNAFIASNLDLNKNKSQSRYVINRQKNFAFLDYVGAGPKSLNTPIDVSNKKTKLRIITAEDIRKLIERRNEITASSNSPTEEKHKLTSTSAVKSENFSNTNGGPQLRQNVKYSHISDREELEDGQLDGKSASSVILSSNDITQLRKKHYRLQTKHRNSLPTHKEAHNQIRPIKITEHDFDYNRSWPATSISSFYSKPKFGWKFHVKENANARSDLETRATQSPAPPTPVRAPRHDHVCIDPRVKFGCASCSLSVICIDSKAFVQACAFPQESCYPDPAFGGGVCKPGLQTNCSCIPGVTEEKPDPFDPRSYLQCDGSNLPKLNACETRNEFLITEKICAKIPPVPRCSVLGTFANVNDCRWYYSCLFPIGASGSTSYRQVLSRCATEGTMYSNTNMTCQAADQFPANDACLQNIITTTITTTTTMTSTSVTCEASTMSTTGTTNTTPVPTSSTATSTGASSSTISVSSSTATTSMTMTSGITTETSTSSFSTPTTSTTSEPPTTATSSSPSPTTAIIPIVPTPAPTTTSTPATVTTTTAVTAPPIYTCPFFVIFFIFWWPGVVDYLCWIT</sequence>
<keyword evidence="2" id="KW-0472">Membrane</keyword>
<evidence type="ECO:0000313" key="5">
    <source>
        <dbReference type="RefSeq" id="XP_018025905.1"/>
    </source>
</evidence>
<feature type="chain" id="PRO_5034726996" evidence="3">
    <location>
        <begin position="18"/>
        <end position="723"/>
    </location>
</feature>
<feature type="region of interest" description="Disordered" evidence="1">
    <location>
        <begin position="225"/>
        <end position="261"/>
    </location>
</feature>
<feature type="compositionally biased region" description="Polar residues" evidence="1">
    <location>
        <begin position="240"/>
        <end position="261"/>
    </location>
</feature>
<dbReference type="RefSeq" id="XP_018025905.1">
    <property type="nucleotide sequence ID" value="XM_018170416.2"/>
</dbReference>
<evidence type="ECO:0000256" key="1">
    <source>
        <dbReference type="SAM" id="MobiDB-lite"/>
    </source>
</evidence>
<evidence type="ECO:0000256" key="3">
    <source>
        <dbReference type="SAM" id="SignalP"/>
    </source>
</evidence>